<sequence length="95" mass="10545">MTDYIVGGAVRDQLLDARMLTAITSGSVQQFGVMQALGYRASRPRFPGFSSSQNAGRIRARWRAPSAKRHRAITVLVFTPRLRSRWSARISPAAI</sequence>
<dbReference type="EMBL" id="JADJMS010000051">
    <property type="protein sequence ID" value="MBK7417272.1"/>
    <property type="molecule type" value="Genomic_DNA"/>
</dbReference>
<accession>A0A935MXK9</accession>
<organism evidence="1 2">
    <name type="scientific">Candidatus Dechloromonas phosphorivorans</name>
    <dbReference type="NCBI Taxonomy" id="2899244"/>
    <lineage>
        <taxon>Bacteria</taxon>
        <taxon>Pseudomonadati</taxon>
        <taxon>Pseudomonadota</taxon>
        <taxon>Betaproteobacteria</taxon>
        <taxon>Rhodocyclales</taxon>
        <taxon>Azonexaceae</taxon>
        <taxon>Dechloromonas</taxon>
    </lineage>
</organism>
<proteinExistence type="predicted"/>
<comment type="caution">
    <text evidence="1">The sequence shown here is derived from an EMBL/GenBank/DDBJ whole genome shotgun (WGS) entry which is preliminary data.</text>
</comment>
<dbReference type="AlphaFoldDB" id="A0A935MXK9"/>
<dbReference type="Proteomes" id="UP000739411">
    <property type="component" value="Unassembled WGS sequence"/>
</dbReference>
<gene>
    <name evidence="1" type="ORF">IPJ38_21450</name>
</gene>
<evidence type="ECO:0000313" key="2">
    <source>
        <dbReference type="Proteomes" id="UP000739411"/>
    </source>
</evidence>
<reference evidence="1 2" key="1">
    <citation type="submission" date="2020-10" db="EMBL/GenBank/DDBJ databases">
        <title>Connecting structure to function with the recovery of over 1000 high-quality activated sludge metagenome-assembled genomes encoding full-length rRNA genes using long-read sequencing.</title>
        <authorList>
            <person name="Singleton C.M."/>
            <person name="Petriglieri F."/>
            <person name="Kristensen J.M."/>
            <person name="Kirkegaard R.H."/>
            <person name="Michaelsen T.Y."/>
            <person name="Andersen M.H."/>
            <person name="Karst S.M."/>
            <person name="Dueholm M.S."/>
            <person name="Nielsen P.H."/>
            <person name="Albertsen M."/>
        </authorList>
    </citation>
    <scope>NUCLEOTIDE SEQUENCE [LARGE SCALE GENOMIC DNA]</scope>
    <source>
        <strain evidence="1">EsbW_18-Q3-R4-48_BATAC.463</strain>
    </source>
</reference>
<name>A0A935MXK9_9RHOO</name>
<evidence type="ECO:0000313" key="1">
    <source>
        <dbReference type="EMBL" id="MBK7417272.1"/>
    </source>
</evidence>
<protein>
    <submittedName>
        <fullName evidence="1">Uncharacterized protein</fullName>
    </submittedName>
</protein>